<protein>
    <submittedName>
        <fullName evidence="1">Uncharacterized protein</fullName>
    </submittedName>
</protein>
<gene>
    <name evidence="1" type="ORF">MACH08_41820</name>
</gene>
<accession>A0ABQ5TRH7</accession>
<proteinExistence type="predicted"/>
<dbReference type="RefSeq" id="WP_317958635.1">
    <property type="nucleotide sequence ID" value="NZ_BSKO01000002.1"/>
</dbReference>
<name>A0ABQ5TRH7_9BACI</name>
<dbReference type="Proteomes" id="UP001275436">
    <property type="component" value="Unassembled WGS sequence"/>
</dbReference>
<evidence type="ECO:0000313" key="2">
    <source>
        <dbReference type="Proteomes" id="UP001275436"/>
    </source>
</evidence>
<dbReference type="EMBL" id="BSKO01000002">
    <property type="protein sequence ID" value="GLO68398.1"/>
    <property type="molecule type" value="Genomic_DNA"/>
</dbReference>
<keyword evidence="2" id="KW-1185">Reference proteome</keyword>
<comment type="caution">
    <text evidence="1">The sequence shown here is derived from an EMBL/GenBank/DDBJ whole genome shotgun (WGS) entry which is preliminary data.</text>
</comment>
<sequence>MKVQERERKERSDKKRDVKPTIPNQLYECISRISYVTSTPIKDVGEVICKKGLYSTVVTENLSQHFIRDYWANSNVLYAGDNNRERYTLPKGVQKRRITMRFLQKDHDKLVRLSYSLDSTTSAATALLLDASITNTDIVNAYISNHVKKELDSKRLKQLREILAFINKNNPYQENITLGAFISMLVDEVKENAFTMTESIKRWLDKNS</sequence>
<evidence type="ECO:0000313" key="1">
    <source>
        <dbReference type="EMBL" id="GLO68398.1"/>
    </source>
</evidence>
<reference evidence="1 2" key="1">
    <citation type="submission" date="2023-02" db="EMBL/GenBank/DDBJ databases">
        <title>Oceanobacillus kimchii IFOP_LL358 isolated form Alexandrium catenella lab strain.</title>
        <authorList>
            <person name="Gajardo G."/>
            <person name="Ueki S."/>
            <person name="Maruyama F."/>
        </authorList>
    </citation>
    <scope>NUCLEOTIDE SEQUENCE [LARGE SCALE GENOMIC DNA]</scope>
    <source>
        <strain evidence="1 2">IFOP_LL358</strain>
    </source>
</reference>
<organism evidence="1 2">
    <name type="scientific">Oceanobacillus kimchii</name>
    <dbReference type="NCBI Taxonomy" id="746691"/>
    <lineage>
        <taxon>Bacteria</taxon>
        <taxon>Bacillati</taxon>
        <taxon>Bacillota</taxon>
        <taxon>Bacilli</taxon>
        <taxon>Bacillales</taxon>
        <taxon>Bacillaceae</taxon>
        <taxon>Oceanobacillus</taxon>
    </lineage>
</organism>